<accession>A0A150HAW4</accession>
<evidence type="ECO:0000313" key="1">
    <source>
        <dbReference type="EMBL" id="KXZ59259.1"/>
    </source>
</evidence>
<proteinExistence type="predicted"/>
<comment type="caution">
    <text evidence="1">The sequence shown here is derived from an EMBL/GenBank/DDBJ whole genome shotgun (WGS) entry which is preliminary data.</text>
</comment>
<dbReference type="STRING" id="36807.Mlaev_02370"/>
<dbReference type="EMBL" id="LRAD01000047">
    <property type="protein sequence ID" value="KXZ59259.1"/>
    <property type="molecule type" value="Genomic_DNA"/>
</dbReference>
<keyword evidence="2" id="KW-1185">Reference proteome</keyword>
<reference evidence="1 2" key="1">
    <citation type="submission" date="2016-01" db="EMBL/GenBank/DDBJ databases">
        <title>Draft genome sequences of Microbacterium laevaniformans LCDC 91-0039 and the type strain of Microbacterium hominis LCDC 84-209.</title>
        <authorList>
            <person name="Bernier A.-M."/>
            <person name="Bernard K."/>
        </authorList>
    </citation>
    <scope>NUCLEOTIDE SEQUENCE [LARGE SCALE GENOMIC DNA]</scope>
    <source>
        <strain evidence="1 2">LCDC 91-0039</strain>
    </source>
</reference>
<organism evidence="1 2">
    <name type="scientific">Microbacterium laevaniformans</name>
    <dbReference type="NCBI Taxonomy" id="36807"/>
    <lineage>
        <taxon>Bacteria</taxon>
        <taxon>Bacillati</taxon>
        <taxon>Actinomycetota</taxon>
        <taxon>Actinomycetes</taxon>
        <taxon>Micrococcales</taxon>
        <taxon>Microbacteriaceae</taxon>
        <taxon>Microbacterium</taxon>
    </lineage>
</organism>
<name>A0A150HAW4_9MICO</name>
<dbReference type="AlphaFoldDB" id="A0A150HAW4"/>
<dbReference type="RefSeq" id="WP_061683535.1">
    <property type="nucleotide sequence ID" value="NZ_LRAD01000047.1"/>
</dbReference>
<protein>
    <submittedName>
        <fullName evidence="1">Uncharacterized protein</fullName>
    </submittedName>
</protein>
<dbReference type="Proteomes" id="UP000075357">
    <property type="component" value="Unassembled WGS sequence"/>
</dbReference>
<dbReference type="PATRIC" id="fig|36807.3.peg.2410"/>
<evidence type="ECO:0000313" key="2">
    <source>
        <dbReference type="Proteomes" id="UP000075357"/>
    </source>
</evidence>
<sequence length="289" mass="32600">MSEEPVNGQTVMSGTSSGRFAIDACKYTTEAALQDAMPLLAAHLRRTVKPLRDAIKSQIHETRYWAFWDRRERLFEATAQLRRFITLTGNTRVPVFLFASDHRAVYSDKVIVIASDDSAVLGVLSSAAHTAWFETMRTSRGTTSNYVVSRVLRTFPFPFGKREHVKRAADEFLECRSVALDRHTSPTKLYRMVDDPDISLPEIVALRDAQVALDKEVAAGYGWDDLRLVYGFEPLANVRRFTVLSEGRHELRRRLLVANHVQSTELSRANVSLDSRELRTASIPAGALF</sequence>
<gene>
    <name evidence="1" type="ORF">Mlaev_02370</name>
</gene>